<evidence type="ECO:0000313" key="1">
    <source>
        <dbReference type="EMBL" id="KAI9243117.1"/>
    </source>
</evidence>
<protein>
    <submittedName>
        <fullName evidence="1">Uncharacterized protein</fullName>
    </submittedName>
</protein>
<reference evidence="1" key="2">
    <citation type="submission" date="2023-02" db="EMBL/GenBank/DDBJ databases">
        <authorList>
            <consortium name="DOE Joint Genome Institute"/>
            <person name="Mondo S.J."/>
            <person name="Chang Y."/>
            <person name="Wang Y."/>
            <person name="Ahrendt S."/>
            <person name="Andreopoulos W."/>
            <person name="Barry K."/>
            <person name="Beard J."/>
            <person name="Benny G.L."/>
            <person name="Blankenship S."/>
            <person name="Bonito G."/>
            <person name="Cuomo C."/>
            <person name="Desiro A."/>
            <person name="Gervers K.A."/>
            <person name="Hundley H."/>
            <person name="Kuo A."/>
            <person name="LaButti K."/>
            <person name="Lang B.F."/>
            <person name="Lipzen A."/>
            <person name="O'Donnell K."/>
            <person name="Pangilinan J."/>
            <person name="Reynolds N."/>
            <person name="Sandor L."/>
            <person name="Smith M.W."/>
            <person name="Tsang A."/>
            <person name="Grigoriev I.V."/>
            <person name="Stajich J.E."/>
            <person name="Spatafora J.W."/>
        </authorList>
    </citation>
    <scope>NUCLEOTIDE SEQUENCE</scope>
    <source>
        <strain evidence="1">RSA 2281</strain>
    </source>
</reference>
<accession>A0AAD5JUV4</accession>
<dbReference type="AlphaFoldDB" id="A0AAD5JUV4"/>
<reference evidence="1" key="1">
    <citation type="journal article" date="2022" name="IScience">
        <title>Evolution of zygomycete secretomes and the origins of terrestrial fungal ecologies.</title>
        <authorList>
            <person name="Chang Y."/>
            <person name="Wang Y."/>
            <person name="Mondo S."/>
            <person name="Ahrendt S."/>
            <person name="Andreopoulos W."/>
            <person name="Barry K."/>
            <person name="Beard J."/>
            <person name="Benny G.L."/>
            <person name="Blankenship S."/>
            <person name="Bonito G."/>
            <person name="Cuomo C."/>
            <person name="Desiro A."/>
            <person name="Gervers K.A."/>
            <person name="Hundley H."/>
            <person name="Kuo A."/>
            <person name="LaButti K."/>
            <person name="Lang B.F."/>
            <person name="Lipzen A."/>
            <person name="O'Donnell K."/>
            <person name="Pangilinan J."/>
            <person name="Reynolds N."/>
            <person name="Sandor L."/>
            <person name="Smith M.E."/>
            <person name="Tsang A."/>
            <person name="Grigoriev I.V."/>
            <person name="Stajich J.E."/>
            <person name="Spatafora J.W."/>
        </authorList>
    </citation>
    <scope>NUCLEOTIDE SEQUENCE</scope>
    <source>
        <strain evidence="1">RSA 2281</strain>
    </source>
</reference>
<proteinExistence type="predicted"/>
<name>A0AAD5JUV4_9FUNG</name>
<keyword evidence="2" id="KW-1185">Reference proteome</keyword>
<gene>
    <name evidence="1" type="ORF">BDA99DRAFT_544629</name>
</gene>
<organism evidence="1 2">
    <name type="scientific">Phascolomyces articulosus</name>
    <dbReference type="NCBI Taxonomy" id="60185"/>
    <lineage>
        <taxon>Eukaryota</taxon>
        <taxon>Fungi</taxon>
        <taxon>Fungi incertae sedis</taxon>
        <taxon>Mucoromycota</taxon>
        <taxon>Mucoromycotina</taxon>
        <taxon>Mucoromycetes</taxon>
        <taxon>Mucorales</taxon>
        <taxon>Lichtheimiaceae</taxon>
        <taxon>Phascolomyces</taxon>
    </lineage>
</organism>
<sequence>MVSATGMETLPDSVLQGSSKSVNMAPDHYQCLVDYYRELYNEKMQHQYATDIHQGDILVLRRIEKYNQIKLHGQMYHSLEAASVRGSYIQALFVASTTCTNAPSLFAGQVIYYFQHNLKTKGIHTFAMVCYYKKPTSQPLINKGVKLWYNEFDSLDYFSILPIAHIYAPFASAKYRQADQLVAIPLEPKLHLN</sequence>
<comment type="caution">
    <text evidence="1">The sequence shown here is derived from an EMBL/GenBank/DDBJ whole genome shotgun (WGS) entry which is preliminary data.</text>
</comment>
<evidence type="ECO:0000313" key="2">
    <source>
        <dbReference type="Proteomes" id="UP001209540"/>
    </source>
</evidence>
<dbReference type="Proteomes" id="UP001209540">
    <property type="component" value="Unassembled WGS sequence"/>
</dbReference>
<dbReference type="EMBL" id="JAIXMP010000098">
    <property type="protein sequence ID" value="KAI9243117.1"/>
    <property type="molecule type" value="Genomic_DNA"/>
</dbReference>